<keyword evidence="3" id="KW-1185">Reference proteome</keyword>
<name>A0A1H7WUC4_9ACTN</name>
<sequence>MAKIARALSFATAAVAVLTLSAPSAAWAGADELIAATDCDARNGRYQANGGTYMEDRSYYLYDTVSWSSNGETLVKNRYSFQGTVSTWTTGQWVDSPIAGRALCVKNTSTGQILDSWEEMWEDW</sequence>
<organism evidence="2 3">
    <name type="scientific">Nonomuraea pusilla</name>
    <dbReference type="NCBI Taxonomy" id="46177"/>
    <lineage>
        <taxon>Bacteria</taxon>
        <taxon>Bacillati</taxon>
        <taxon>Actinomycetota</taxon>
        <taxon>Actinomycetes</taxon>
        <taxon>Streptosporangiales</taxon>
        <taxon>Streptosporangiaceae</taxon>
        <taxon>Nonomuraea</taxon>
    </lineage>
</organism>
<dbReference type="EMBL" id="FOBF01000011">
    <property type="protein sequence ID" value="SEM25210.1"/>
    <property type="molecule type" value="Genomic_DNA"/>
</dbReference>
<dbReference type="Proteomes" id="UP000198953">
    <property type="component" value="Unassembled WGS sequence"/>
</dbReference>
<evidence type="ECO:0000313" key="3">
    <source>
        <dbReference type="Proteomes" id="UP000198953"/>
    </source>
</evidence>
<keyword evidence="1" id="KW-0732">Signal</keyword>
<reference evidence="2 3" key="1">
    <citation type="submission" date="2016-10" db="EMBL/GenBank/DDBJ databases">
        <authorList>
            <person name="de Groot N.N."/>
        </authorList>
    </citation>
    <scope>NUCLEOTIDE SEQUENCE [LARGE SCALE GENOMIC DNA]</scope>
    <source>
        <strain evidence="2 3">DSM 43357</strain>
    </source>
</reference>
<evidence type="ECO:0000313" key="2">
    <source>
        <dbReference type="EMBL" id="SEM25210.1"/>
    </source>
</evidence>
<feature type="chain" id="PRO_5038836092" description="Secreted protein" evidence="1">
    <location>
        <begin position="29"/>
        <end position="124"/>
    </location>
</feature>
<proteinExistence type="predicted"/>
<evidence type="ECO:0008006" key="4">
    <source>
        <dbReference type="Google" id="ProtNLM"/>
    </source>
</evidence>
<protein>
    <recommendedName>
        <fullName evidence="4">Secreted protein</fullName>
    </recommendedName>
</protein>
<feature type="signal peptide" evidence="1">
    <location>
        <begin position="1"/>
        <end position="28"/>
    </location>
</feature>
<dbReference type="RefSeq" id="WP_055501288.1">
    <property type="nucleotide sequence ID" value="NZ_BBZG01000001.1"/>
</dbReference>
<accession>A0A1H7WUC4</accession>
<gene>
    <name evidence="2" type="ORF">SAMN05660976_04607</name>
</gene>
<evidence type="ECO:0000256" key="1">
    <source>
        <dbReference type="SAM" id="SignalP"/>
    </source>
</evidence>
<dbReference type="AlphaFoldDB" id="A0A1H7WUC4"/>